<dbReference type="GO" id="GO:0004525">
    <property type="term" value="F:ribonuclease III activity"/>
    <property type="evidence" value="ECO:0007669"/>
    <property type="project" value="InterPro"/>
</dbReference>
<dbReference type="InterPro" id="IPR036389">
    <property type="entry name" value="RNase_III_sf"/>
</dbReference>
<feature type="domain" description="Dicer dsRNA-binding fold" evidence="24">
    <location>
        <begin position="590"/>
        <end position="680"/>
    </location>
</feature>
<dbReference type="CDD" id="cd18034">
    <property type="entry name" value="DEXHc_dicer"/>
    <property type="match status" value="1"/>
</dbReference>
<keyword evidence="6" id="KW-0677">Repeat</keyword>
<dbReference type="PROSITE" id="PS51194">
    <property type="entry name" value="HELICASE_CTER"/>
    <property type="match status" value="1"/>
</dbReference>
<dbReference type="Pfam" id="PF02170">
    <property type="entry name" value="PAZ"/>
    <property type="match status" value="1"/>
</dbReference>
<evidence type="ECO:0000256" key="3">
    <source>
        <dbReference type="ARBA" id="ARBA00004123"/>
    </source>
</evidence>
<keyword evidence="15" id="KW-0464">Manganese</keyword>
<dbReference type="Gene3D" id="2.170.260.10">
    <property type="entry name" value="paz domain"/>
    <property type="match status" value="1"/>
</dbReference>
<dbReference type="Pfam" id="PF00636">
    <property type="entry name" value="Ribonuclease_3"/>
    <property type="match status" value="2"/>
</dbReference>
<keyword evidence="9" id="KW-0378">Hydrolase</keyword>
<dbReference type="CDD" id="cd18802">
    <property type="entry name" value="SF2_C_dicer"/>
    <property type="match status" value="1"/>
</dbReference>
<evidence type="ECO:0000256" key="2">
    <source>
        <dbReference type="ARBA" id="ARBA00001946"/>
    </source>
</evidence>
<keyword evidence="26" id="KW-1185">Reference proteome</keyword>
<keyword evidence="16" id="KW-0539">Nucleus</keyword>
<feature type="region of interest" description="Disordered" evidence="19">
    <location>
        <begin position="1"/>
        <end position="41"/>
    </location>
</feature>
<dbReference type="SUPFAM" id="SSF101690">
    <property type="entry name" value="PAZ domain"/>
    <property type="match status" value="1"/>
</dbReference>
<dbReference type="PROSITE" id="PS50821">
    <property type="entry name" value="PAZ"/>
    <property type="match status" value="1"/>
</dbReference>
<evidence type="ECO:0000256" key="8">
    <source>
        <dbReference type="ARBA" id="ARBA00022759"/>
    </source>
</evidence>
<dbReference type="EMBL" id="OZ034815">
    <property type="protein sequence ID" value="CAL1370540.1"/>
    <property type="molecule type" value="Genomic_DNA"/>
</dbReference>
<dbReference type="PANTHER" id="PTHR14950:SF46">
    <property type="entry name" value="ENDORIBONUCLEASE DICER HOMOLOG 3"/>
    <property type="match status" value="1"/>
</dbReference>
<dbReference type="FunFam" id="3.40.50.300:FF:000420">
    <property type="entry name" value="Endoribonuclease dicer-like 1"/>
    <property type="match status" value="1"/>
</dbReference>
<dbReference type="PROSITE" id="PS51327">
    <property type="entry name" value="DICER_DSRBF"/>
    <property type="match status" value="1"/>
</dbReference>
<dbReference type="PROSITE" id="PS00517">
    <property type="entry name" value="RNASE_3_1"/>
    <property type="match status" value="1"/>
</dbReference>
<name>A0AAV2DAK1_9ROSI</name>
<protein>
    <submittedName>
        <fullName evidence="25">Uncharacterized protein</fullName>
    </submittedName>
</protein>
<evidence type="ECO:0000256" key="11">
    <source>
        <dbReference type="ARBA" id="ARBA00022840"/>
    </source>
</evidence>
<dbReference type="FunFam" id="3.30.160.380:FF:000001">
    <property type="entry name" value="Endoribonuclease dicer-like 1"/>
    <property type="match status" value="1"/>
</dbReference>
<gene>
    <name evidence="25" type="ORF">LTRI10_LOCUS12660</name>
</gene>
<keyword evidence="12" id="KW-0460">Magnesium</keyword>
<dbReference type="GO" id="GO:0046872">
    <property type="term" value="F:metal ion binding"/>
    <property type="evidence" value="ECO:0007669"/>
    <property type="project" value="UniProtKB-KW"/>
</dbReference>
<evidence type="ECO:0000256" key="17">
    <source>
        <dbReference type="ARBA" id="ARBA00035116"/>
    </source>
</evidence>
<keyword evidence="5" id="KW-0479">Metal-binding</keyword>
<keyword evidence="4" id="KW-0540">Nuclease</keyword>
<dbReference type="Gene3D" id="3.40.50.300">
    <property type="entry name" value="P-loop containing nucleotide triphosphate hydrolases"/>
    <property type="match status" value="2"/>
</dbReference>
<dbReference type="SMART" id="SM00949">
    <property type="entry name" value="PAZ"/>
    <property type="match status" value="1"/>
</dbReference>
<dbReference type="GO" id="GO:0010267">
    <property type="term" value="P:ta-siRNA processing"/>
    <property type="evidence" value="ECO:0007669"/>
    <property type="project" value="UniProtKB-ARBA"/>
</dbReference>
<sequence length="1662" mass="185901">MADRINPLKRSFGDMITPTPNPHVGSAPDVPNTSAGENPASQLPVRFLTPRSYQFDVYEVAKRRNTIAVLDTGAGKTMIAVMLIRHIGQSIKSSGHRKLIVFLAPTVHLANQQCEVIKDQTGFEVEVYYGAKGVDEWNLTQWQKEIDERDVLVMTPQILLDALRKAFLNMELIALMIIDECHRATGNHPYSKIMKEFYMNSNAKPKVFGMTASPVAKKGVSSPLDCEDQMSELERILDSQIYSIKNRAEMEDYVPSAKETCKFYDKPRFNASDLKARIGASWSKFDTAIMDLQGSLDTGYKDMEDRAKELRKRLSSDHSKIVSCLVDLGLKCAYEAVEVCLQKSPKSYEECEMYREISLQRKYFLEEVASMIRNSLPLGDDYVLDPALDYLKAVDSGYMSPKLYELLQLFLSFGKAKEVLCLIFVERIITAKVIQRFVKKISVLEHFAVSYLTGTNTSVDALAPKLQREVLESFRSGKVNLLFATDVVEEGIHVPNCSCVIRFDLPKTVRSYVQSRGRARQRNSVFVTMLERGNEKQRDQLFDVIRSDWSMRDTASNRDPEMWTPKACLLDELEIYIVDRTGASVTADSSISLLYKYCEKLPGDRYYTPRPAFEFKLLDKAYQCNIKLPPSAIFHTLAGPVCRNQQLAKQLACLEACKKLHQMGALDEHLQPVSDEPSGKDLMLKSKEASAGAGTTKRKELHGSVRIRALSGSWGDKLDGVTFHAYKFDFSCNVPSHIYSSFVLLIEAKLHEDVGNIELELYLVGKKVNASISSCGELHLDSEQVINAKCFQELFFNGLFGRLFTGSKAARKFLLSEDTTLWNQSYMYLLLPLETSCTSSADSWSINWTGICDSASAVAFMKNISVFACEGDRIDQSAHTSGSSVQEPNDSLMINFANGSANINDVNEMVVLAIHTGRIYSIVEAVSDMSGESPFDGNSDDAPAKYSTFAEYYTKKYGIVLKHPRQPMLRLKQNHNPHNLLVDFNDEGAKKRSSIVGKQRQYAHLPPEVLIRINIPVSVLKAMYLLPSIMHRLESLMLASQLRQDIGCSVANFHISSSLILEAISTRRCCENFSLERLELLGDSVLKYTVGCHFFLKHPGRHEGQLSSLRSYEVCNSTLRKHGTDCRIQEYIRDGPFDPRRWVAPGQKSIRPVPCNCGINTLEVPLDDSKFQTVDPNIKVGITCDMGHRWMGSKTVSDSVEALIGAYYVAGGLVAALHVMNWIGIEVELDPSCVSQAIASASLRTYIPNDDEVESLESKLGYAFTEKFMLLEAITHPSMQEQGVNYCYQRLEYLGDSVLDLLITRHLYENHKNLDPGELTDLRSASVNNESFAQACVKHNLHIHLRHCSTLLLSQITEYLKSSNGSIEAPSLTASTKGPKALGDLVESIAGAVLVDTGLNYEEVWRIFEPLLSPIVTPEKLELAPYRELIEFCGSLGYFTKEECVSKGEMVHATLTLQLDDVLLVGEGFDQKKKHAKGKAASHLLKQLEKRGYSRSGAKKRKHGTDCVSASPPESLEKGDVNVTTKVKIQKTEENDMLALPDRAPSILSSSTRETPVIESINMKKGGPRITLFELCKKVQWPMPTFETSEHKSRSPMEVDDIGGKRTAFNTFTTKIKLNIPWFGIIECDGEARADKKSAYDSAALAMLNVLQAKSQLIITNK</sequence>
<dbReference type="FunFam" id="3.40.50.300:FF:000705">
    <property type="entry name" value="Endoribonuclease dicer-like protein"/>
    <property type="match status" value="1"/>
</dbReference>
<evidence type="ECO:0000256" key="10">
    <source>
        <dbReference type="ARBA" id="ARBA00022806"/>
    </source>
</evidence>
<dbReference type="Pfam" id="PF00270">
    <property type="entry name" value="DEAD"/>
    <property type="match status" value="1"/>
</dbReference>
<evidence type="ECO:0000256" key="6">
    <source>
        <dbReference type="ARBA" id="ARBA00022737"/>
    </source>
</evidence>
<keyword evidence="14" id="KW-0943">RNA-mediated gene silencing</keyword>
<feature type="domain" description="RNase III" evidence="20">
    <location>
        <begin position="1039"/>
        <end position="1212"/>
    </location>
</feature>
<evidence type="ECO:0000259" key="23">
    <source>
        <dbReference type="PROSITE" id="PS51194"/>
    </source>
</evidence>
<feature type="region of interest" description="Disordered" evidence="19">
    <location>
        <begin position="1493"/>
        <end position="1518"/>
    </location>
</feature>
<comment type="cofactor">
    <cofactor evidence="1">
        <name>Mn(2+)</name>
        <dbReference type="ChEBI" id="CHEBI:29035"/>
    </cofactor>
</comment>
<keyword evidence="7" id="KW-0547">Nucleotide-binding</keyword>
<evidence type="ECO:0000313" key="26">
    <source>
        <dbReference type="Proteomes" id="UP001497516"/>
    </source>
</evidence>
<dbReference type="InterPro" id="IPR005034">
    <property type="entry name" value="Dicer_dimerisation"/>
</dbReference>
<dbReference type="Proteomes" id="UP001497516">
    <property type="component" value="Chromosome 2"/>
</dbReference>
<dbReference type="GO" id="GO:0005737">
    <property type="term" value="C:cytoplasm"/>
    <property type="evidence" value="ECO:0007669"/>
    <property type="project" value="TreeGrafter"/>
</dbReference>
<evidence type="ECO:0000259" key="24">
    <source>
        <dbReference type="PROSITE" id="PS51327"/>
    </source>
</evidence>
<evidence type="ECO:0000256" key="13">
    <source>
        <dbReference type="ARBA" id="ARBA00022884"/>
    </source>
</evidence>
<evidence type="ECO:0000259" key="22">
    <source>
        <dbReference type="PROSITE" id="PS51192"/>
    </source>
</evidence>
<feature type="domain" description="PAZ" evidence="21">
    <location>
        <begin position="892"/>
        <end position="1014"/>
    </location>
</feature>
<evidence type="ECO:0000256" key="14">
    <source>
        <dbReference type="ARBA" id="ARBA00023158"/>
    </source>
</evidence>
<organism evidence="25 26">
    <name type="scientific">Linum trigynum</name>
    <dbReference type="NCBI Taxonomy" id="586398"/>
    <lineage>
        <taxon>Eukaryota</taxon>
        <taxon>Viridiplantae</taxon>
        <taxon>Streptophyta</taxon>
        <taxon>Embryophyta</taxon>
        <taxon>Tracheophyta</taxon>
        <taxon>Spermatophyta</taxon>
        <taxon>Magnoliopsida</taxon>
        <taxon>eudicotyledons</taxon>
        <taxon>Gunneridae</taxon>
        <taxon>Pentapetalae</taxon>
        <taxon>rosids</taxon>
        <taxon>fabids</taxon>
        <taxon>Malpighiales</taxon>
        <taxon>Linaceae</taxon>
        <taxon>Linum</taxon>
    </lineage>
</organism>
<dbReference type="InterPro" id="IPR027417">
    <property type="entry name" value="P-loop_NTPase"/>
</dbReference>
<evidence type="ECO:0000256" key="19">
    <source>
        <dbReference type="SAM" id="MobiDB-lite"/>
    </source>
</evidence>
<proteinExistence type="inferred from homology"/>
<dbReference type="GO" id="GO:0005524">
    <property type="term" value="F:ATP binding"/>
    <property type="evidence" value="ECO:0007669"/>
    <property type="project" value="UniProtKB-KW"/>
</dbReference>
<evidence type="ECO:0000256" key="12">
    <source>
        <dbReference type="ARBA" id="ARBA00022842"/>
    </source>
</evidence>
<dbReference type="SUPFAM" id="SSF52540">
    <property type="entry name" value="P-loop containing nucleoside triphosphate hydrolases"/>
    <property type="match status" value="1"/>
</dbReference>
<evidence type="ECO:0000313" key="25">
    <source>
        <dbReference type="EMBL" id="CAL1370540.1"/>
    </source>
</evidence>
<dbReference type="FunFam" id="2.170.260.10:FF:000004">
    <property type="entry name" value="Dicer-like 104"/>
    <property type="match status" value="1"/>
</dbReference>
<feature type="compositionally biased region" description="Polar residues" evidence="19">
    <location>
        <begin position="31"/>
        <end position="41"/>
    </location>
</feature>
<dbReference type="InterPro" id="IPR003100">
    <property type="entry name" value="PAZ_dom"/>
</dbReference>
<dbReference type="InterPro" id="IPR001650">
    <property type="entry name" value="Helicase_C-like"/>
</dbReference>
<comment type="similarity">
    <text evidence="17 18">Belongs to the helicase family. Dicer subfamily.</text>
</comment>
<dbReference type="CDD" id="cd00593">
    <property type="entry name" value="RIBOc"/>
    <property type="match status" value="2"/>
</dbReference>
<evidence type="ECO:0000259" key="20">
    <source>
        <dbReference type="PROSITE" id="PS50142"/>
    </source>
</evidence>
<dbReference type="InterPro" id="IPR036085">
    <property type="entry name" value="PAZ_dom_sf"/>
</dbReference>
<evidence type="ECO:0000256" key="16">
    <source>
        <dbReference type="ARBA" id="ARBA00023242"/>
    </source>
</evidence>
<dbReference type="InterPro" id="IPR000999">
    <property type="entry name" value="RNase_III_dom"/>
</dbReference>
<dbReference type="Pfam" id="PF00271">
    <property type="entry name" value="Helicase_C"/>
    <property type="match status" value="1"/>
</dbReference>
<evidence type="ECO:0000256" key="9">
    <source>
        <dbReference type="ARBA" id="ARBA00022801"/>
    </source>
</evidence>
<dbReference type="InterPro" id="IPR014001">
    <property type="entry name" value="Helicase_ATP-bd"/>
</dbReference>
<dbReference type="SMART" id="SM00487">
    <property type="entry name" value="DEXDc"/>
    <property type="match status" value="1"/>
</dbReference>
<keyword evidence="13 18" id="KW-0694">RNA-binding</keyword>
<keyword evidence="8" id="KW-0255">Endonuclease</keyword>
<dbReference type="Gene3D" id="3.30.160.380">
    <property type="entry name" value="Dicer dimerisation domain"/>
    <property type="match status" value="1"/>
</dbReference>
<dbReference type="SUPFAM" id="SSF69065">
    <property type="entry name" value="RNase III domain-like"/>
    <property type="match status" value="2"/>
</dbReference>
<keyword evidence="11" id="KW-0067">ATP-binding</keyword>
<evidence type="ECO:0000256" key="5">
    <source>
        <dbReference type="ARBA" id="ARBA00022723"/>
    </source>
</evidence>
<dbReference type="Pfam" id="PF03368">
    <property type="entry name" value="Dicer_dimer"/>
    <property type="match status" value="1"/>
</dbReference>
<dbReference type="GO" id="GO:0005634">
    <property type="term" value="C:nucleus"/>
    <property type="evidence" value="ECO:0007669"/>
    <property type="project" value="UniProtKB-SubCell"/>
</dbReference>
<evidence type="ECO:0000256" key="1">
    <source>
        <dbReference type="ARBA" id="ARBA00001936"/>
    </source>
</evidence>
<dbReference type="PANTHER" id="PTHR14950">
    <property type="entry name" value="DICER-RELATED"/>
    <property type="match status" value="1"/>
</dbReference>
<dbReference type="GO" id="GO:0004386">
    <property type="term" value="F:helicase activity"/>
    <property type="evidence" value="ECO:0007669"/>
    <property type="project" value="UniProtKB-KW"/>
</dbReference>
<dbReference type="SMART" id="SM00490">
    <property type="entry name" value="HELICc"/>
    <property type="match status" value="1"/>
</dbReference>
<dbReference type="FunFam" id="1.10.1520.10:FF:000004">
    <property type="entry name" value="Endoribonuclease dicer-like 1"/>
    <property type="match status" value="1"/>
</dbReference>
<comment type="subcellular location">
    <subcellularLocation>
        <location evidence="3">Nucleus</location>
    </subcellularLocation>
</comment>
<dbReference type="Gene3D" id="3.30.160.20">
    <property type="match status" value="1"/>
</dbReference>
<dbReference type="SMART" id="SM00535">
    <property type="entry name" value="RIBOc"/>
    <property type="match status" value="2"/>
</dbReference>
<comment type="cofactor">
    <cofactor evidence="2">
        <name>Mg(2+)</name>
        <dbReference type="ChEBI" id="CHEBI:18420"/>
    </cofactor>
</comment>
<dbReference type="PROSITE" id="PS50142">
    <property type="entry name" value="RNASE_3_2"/>
    <property type="match status" value="2"/>
</dbReference>
<reference evidence="25 26" key="1">
    <citation type="submission" date="2024-04" db="EMBL/GenBank/DDBJ databases">
        <authorList>
            <person name="Fracassetti M."/>
        </authorList>
    </citation>
    <scope>NUCLEOTIDE SEQUENCE [LARGE SCALE GENOMIC DNA]</scope>
</reference>
<keyword evidence="10" id="KW-0347">Helicase</keyword>
<evidence type="ECO:0000259" key="21">
    <source>
        <dbReference type="PROSITE" id="PS50821"/>
    </source>
</evidence>
<dbReference type="InterPro" id="IPR038248">
    <property type="entry name" value="Dicer_dimer_sf"/>
</dbReference>
<dbReference type="FunFam" id="1.10.1520.10:FF:000008">
    <property type="entry name" value="Dicer-like 104"/>
    <property type="match status" value="1"/>
</dbReference>
<evidence type="ECO:0000256" key="4">
    <source>
        <dbReference type="ARBA" id="ARBA00022722"/>
    </source>
</evidence>
<feature type="domain" description="Helicase ATP-binding" evidence="22">
    <location>
        <begin position="57"/>
        <end position="232"/>
    </location>
</feature>
<dbReference type="PROSITE" id="PS51192">
    <property type="entry name" value="HELICASE_ATP_BIND_1"/>
    <property type="match status" value="1"/>
</dbReference>
<evidence type="ECO:0000256" key="18">
    <source>
        <dbReference type="PROSITE-ProRule" id="PRU00657"/>
    </source>
</evidence>
<feature type="domain" description="RNase III" evidence="20">
    <location>
        <begin position="1253"/>
        <end position="1398"/>
    </location>
</feature>
<dbReference type="InterPro" id="IPR011545">
    <property type="entry name" value="DEAD/DEAH_box_helicase_dom"/>
</dbReference>
<evidence type="ECO:0000256" key="15">
    <source>
        <dbReference type="ARBA" id="ARBA00023211"/>
    </source>
</evidence>
<feature type="domain" description="Helicase C-terminal" evidence="23">
    <location>
        <begin position="405"/>
        <end position="561"/>
    </location>
</feature>
<evidence type="ECO:0000256" key="7">
    <source>
        <dbReference type="ARBA" id="ARBA00022741"/>
    </source>
</evidence>
<accession>A0AAV2DAK1</accession>
<dbReference type="GO" id="GO:0003723">
    <property type="term" value="F:RNA binding"/>
    <property type="evidence" value="ECO:0007669"/>
    <property type="project" value="UniProtKB-UniRule"/>
</dbReference>
<dbReference type="Gene3D" id="1.10.1520.10">
    <property type="entry name" value="Ribonuclease III domain"/>
    <property type="match status" value="2"/>
</dbReference>